<reference evidence="4" key="1">
    <citation type="submission" date="2024-06" db="EMBL/GenBank/DDBJ databases">
        <authorList>
            <person name="Liu X."/>
            <person name="Lenzi L."/>
            <person name="Haldenby T S."/>
            <person name="Uol C."/>
        </authorList>
    </citation>
    <scope>NUCLEOTIDE SEQUENCE</scope>
</reference>
<feature type="compositionally biased region" description="Polar residues" evidence="3">
    <location>
        <begin position="519"/>
        <end position="541"/>
    </location>
</feature>
<feature type="region of interest" description="Disordered" evidence="3">
    <location>
        <begin position="900"/>
        <end position="961"/>
    </location>
</feature>
<evidence type="ECO:0000256" key="2">
    <source>
        <dbReference type="ARBA" id="ARBA00022737"/>
    </source>
</evidence>
<evidence type="ECO:0000256" key="3">
    <source>
        <dbReference type="SAM" id="MobiDB-lite"/>
    </source>
</evidence>
<dbReference type="InterPro" id="IPR032675">
    <property type="entry name" value="LRR_dom_sf"/>
</dbReference>
<dbReference type="InterPro" id="IPR050715">
    <property type="entry name" value="LRR-SigEffector_domain"/>
</dbReference>
<feature type="compositionally biased region" description="Polar residues" evidence="3">
    <location>
        <begin position="502"/>
        <end position="511"/>
    </location>
</feature>
<dbReference type="PANTHER" id="PTHR45752:SF196">
    <property type="entry name" value="GH17740P"/>
    <property type="match status" value="1"/>
</dbReference>
<accession>A0AAV2TDK6</accession>
<dbReference type="Gene3D" id="3.80.10.10">
    <property type="entry name" value="Ribonuclease Inhibitor"/>
    <property type="match status" value="2"/>
</dbReference>
<dbReference type="SUPFAM" id="SSF52058">
    <property type="entry name" value="L domain-like"/>
    <property type="match status" value="1"/>
</dbReference>
<dbReference type="PROSITE" id="PS51450">
    <property type="entry name" value="LRR"/>
    <property type="match status" value="1"/>
</dbReference>
<feature type="compositionally biased region" description="Polar residues" evidence="3">
    <location>
        <begin position="660"/>
        <end position="695"/>
    </location>
</feature>
<feature type="compositionally biased region" description="Basic and acidic residues" evidence="3">
    <location>
        <begin position="920"/>
        <end position="933"/>
    </location>
</feature>
<dbReference type="SMART" id="SM00369">
    <property type="entry name" value="LRR_TYP"/>
    <property type="match status" value="3"/>
</dbReference>
<feature type="compositionally biased region" description="Basic and acidic residues" evidence="3">
    <location>
        <begin position="720"/>
        <end position="730"/>
    </location>
</feature>
<feature type="compositionally biased region" description="Polar residues" evidence="3">
    <location>
        <begin position="550"/>
        <end position="564"/>
    </location>
</feature>
<evidence type="ECO:0000256" key="1">
    <source>
        <dbReference type="ARBA" id="ARBA00022614"/>
    </source>
</evidence>
<dbReference type="AlphaFoldDB" id="A0AAV2TDK6"/>
<gene>
    <name evidence="4" type="ORF">CDAUBV1_LOCUS7852</name>
</gene>
<feature type="compositionally biased region" description="Polar residues" evidence="3">
    <location>
        <begin position="475"/>
        <end position="490"/>
    </location>
</feature>
<protein>
    <submittedName>
        <fullName evidence="4">Uncharacterized protein</fullName>
    </submittedName>
</protein>
<dbReference type="InterPro" id="IPR003591">
    <property type="entry name" value="Leu-rich_rpt_typical-subtyp"/>
</dbReference>
<comment type="caution">
    <text evidence="4">The sequence shown here is derived from an EMBL/GenBank/DDBJ whole genome shotgun (WGS) entry which is preliminary data.</text>
</comment>
<dbReference type="InterPro" id="IPR001611">
    <property type="entry name" value="Leu-rich_rpt"/>
</dbReference>
<organism evidence="4 5">
    <name type="scientific">Calicophoron daubneyi</name>
    <name type="common">Rumen fluke</name>
    <name type="synonym">Paramphistomum daubneyi</name>
    <dbReference type="NCBI Taxonomy" id="300641"/>
    <lineage>
        <taxon>Eukaryota</taxon>
        <taxon>Metazoa</taxon>
        <taxon>Spiralia</taxon>
        <taxon>Lophotrochozoa</taxon>
        <taxon>Platyhelminthes</taxon>
        <taxon>Trematoda</taxon>
        <taxon>Digenea</taxon>
        <taxon>Plagiorchiida</taxon>
        <taxon>Pronocephalata</taxon>
        <taxon>Paramphistomoidea</taxon>
        <taxon>Paramphistomidae</taxon>
        <taxon>Calicophoron</taxon>
    </lineage>
</organism>
<keyword evidence="2" id="KW-0677">Repeat</keyword>
<dbReference type="PANTHER" id="PTHR45752">
    <property type="entry name" value="LEUCINE-RICH REPEAT-CONTAINING"/>
    <property type="match status" value="1"/>
</dbReference>
<feature type="region of interest" description="Disordered" evidence="3">
    <location>
        <begin position="463"/>
        <end position="768"/>
    </location>
</feature>
<name>A0AAV2TDK6_CALDB</name>
<dbReference type="Proteomes" id="UP001497525">
    <property type="component" value="Unassembled WGS sequence"/>
</dbReference>
<feature type="compositionally biased region" description="Polar residues" evidence="3">
    <location>
        <begin position="731"/>
        <end position="761"/>
    </location>
</feature>
<dbReference type="EMBL" id="CAXLJL010000201">
    <property type="protein sequence ID" value="CAL5134475.1"/>
    <property type="molecule type" value="Genomic_DNA"/>
</dbReference>
<keyword evidence="1" id="KW-0433">Leucine-rich repeat</keyword>
<feature type="compositionally biased region" description="Basic and acidic residues" evidence="3">
    <location>
        <begin position="595"/>
        <end position="604"/>
    </location>
</feature>
<proteinExistence type="predicted"/>
<evidence type="ECO:0000313" key="4">
    <source>
        <dbReference type="EMBL" id="CAL5134475.1"/>
    </source>
</evidence>
<sequence>MFGQNVRVDYAPNTDATNQNSVESPTQKVIYSSRSDHSGAGLRDVPEDCWSEIYVSELDLSHNHLSCITSRIQHLRLLTYVNLSCNRLVLFPSVALELPYLQILLLSGNMLSEIPADVRCTKSLREIDISRNKFTAFPSALFRFPELRSLLASNNNFGCIPDEISHLTLLRTLDLRATWLLELPQTLPQMKFLETLEVNGNPLKSPPLSIVSRGLPHIMAYLVSQASGFRRFSYIFQNEELNSGPQYSICAENLPRSHSTDTPISQKIPCLPTPLNERVSENLPHGSSYPNILSSARSLFTSDSTDGDTGLEFKCSPQVEMMTVSRLSANTAPNESAKKPVMMKRRCSSSRPLDALSDSGYSTACRLGSRGSPHSASFGANLLEEIPSKSTVTPKISRLIKPESLVENEDLADGSPLIEENFSSSDFDHIIPSADPLRSEEAIPKGYLTHPAEQRVQRKNLVQQPNKGASDGNLLLSNGVYNSVRGSGKTSIDPPKNGKTKPVQSKHTSAVPSARPSRSHSAVTPTVAKNQCRTGNRSANLTPRHRTKVENPSHNQKSPSQITENRTKKATELMLTSTPKVPATERPKQSLVPAMHERLPERKFRTSPNAVPAPTRNSVRTPLKTGAGKNTEAVRISTARSSAGPLGAGRPEPTRKSSKTSRLNSPGTKTVATGSTASTPDSVKHSPSSPGSDQAASRPKGGRLQAHNPSVSRVGVSLRIRPEELIRSSKESSQCVVSRSSVDQSNHTDPHSPLTSPSSVDSAHAGPDWDELTNEQLDLIERLHKILEADLRLRFPSDPKQLARTLHTGIHLIQWLDHLLQPTMNIRVCIPRIINSSSPSTNSEVTRQYRQNLRRCREVMIRCGIPKDRLFLVEAVVSFRKPAGILKLAETVISFKEHLRRSSSESSSGSGQPRIQGKRGNLDTAKHTTRDISHSGWSDSLGRKEIGASGPGEAIDEHRSDSLPSAAVWSNCLCSDV</sequence>
<evidence type="ECO:0000313" key="5">
    <source>
        <dbReference type="Proteomes" id="UP001497525"/>
    </source>
</evidence>